<feature type="compositionally biased region" description="Basic and acidic residues" evidence="5">
    <location>
        <begin position="70"/>
        <end position="80"/>
    </location>
</feature>
<evidence type="ECO:0000256" key="3">
    <source>
        <dbReference type="ARBA" id="ARBA00023134"/>
    </source>
</evidence>
<dbReference type="RefSeq" id="XP_014676603.1">
    <property type="nucleotide sequence ID" value="XM_014821117.1"/>
</dbReference>
<proteinExistence type="predicted"/>
<feature type="domain" description="CP-type G" evidence="6">
    <location>
        <begin position="141"/>
        <end position="326"/>
    </location>
</feature>
<dbReference type="InterPro" id="IPR030378">
    <property type="entry name" value="G_CP_dom"/>
</dbReference>
<feature type="compositionally biased region" description="Basic residues" evidence="5">
    <location>
        <begin position="33"/>
        <end position="48"/>
    </location>
</feature>
<dbReference type="Gene3D" id="3.40.50.300">
    <property type="entry name" value="P-loop containing nucleotide triphosphate hydrolases"/>
    <property type="match status" value="1"/>
</dbReference>
<feature type="region of interest" description="Disordered" evidence="5">
    <location>
        <begin position="1"/>
        <end position="53"/>
    </location>
</feature>
<dbReference type="PROSITE" id="PS51721">
    <property type="entry name" value="G_CP"/>
    <property type="match status" value="1"/>
</dbReference>
<evidence type="ECO:0000313" key="7">
    <source>
        <dbReference type="Proteomes" id="UP000695022"/>
    </source>
</evidence>
<dbReference type="CDD" id="cd04178">
    <property type="entry name" value="Nucleostemin_like"/>
    <property type="match status" value="1"/>
</dbReference>
<dbReference type="InterPro" id="IPR027417">
    <property type="entry name" value="P-loop_NTPase"/>
</dbReference>
<evidence type="ECO:0000259" key="6">
    <source>
        <dbReference type="PROSITE" id="PS51721"/>
    </source>
</evidence>
<keyword evidence="7" id="KW-1185">Reference proteome</keyword>
<reference evidence="8" key="1">
    <citation type="submission" date="2025-08" db="UniProtKB">
        <authorList>
            <consortium name="RefSeq"/>
        </authorList>
    </citation>
    <scope>IDENTIFICATION</scope>
</reference>
<feature type="compositionally biased region" description="Basic and acidic residues" evidence="5">
    <location>
        <begin position="89"/>
        <end position="120"/>
    </location>
</feature>
<dbReference type="Proteomes" id="UP000695022">
    <property type="component" value="Unplaced"/>
</dbReference>
<feature type="region of interest" description="Disordered" evidence="5">
    <location>
        <begin position="473"/>
        <end position="525"/>
    </location>
</feature>
<keyword evidence="4" id="KW-0539">Nucleus</keyword>
<evidence type="ECO:0000256" key="5">
    <source>
        <dbReference type="SAM" id="MobiDB-lite"/>
    </source>
</evidence>
<feature type="compositionally biased region" description="Basic residues" evidence="5">
    <location>
        <begin position="1"/>
        <end position="18"/>
    </location>
</feature>
<dbReference type="SUPFAM" id="SSF52540">
    <property type="entry name" value="P-loop containing nucleoside triphosphate hydrolases"/>
    <property type="match status" value="1"/>
</dbReference>
<evidence type="ECO:0000313" key="8">
    <source>
        <dbReference type="RefSeq" id="XP_014676603.1"/>
    </source>
</evidence>
<keyword evidence="2" id="KW-0547">Nucleotide-binding</keyword>
<feature type="compositionally biased region" description="Acidic residues" evidence="5">
    <location>
        <begin position="493"/>
        <end position="518"/>
    </location>
</feature>
<sequence>MVKQFFKKKSKRQSCKIKYKIEKKVREHDRKQKKEAKKRPKPTKRKKSIVAAVPNKAPFKDIVIKEAEQRKIKKDEERAKAKLRRKDAKQKEVNKKRNLDGLQKDAQNRATEFEEKKQREAAAGGDAAAGAARDGSLKAYYREFRKVVEMADVVLQVLDARDPIGSRCYDVESAVLSAGTDKKLVLVLNKIDLVPREIVTKWLQYLRNEFPTIAFKASTQNQRQGLSQVKVKVATASDGLLQSGRCVGADLLMKLLGNYCKSHDIRVAIRVGVVGLPNVGKSSIINSLKRGKACSVGATPGVTKTMQLVQLDKHISLLDSPGIVMPGGGGDDAALRNCVKLESVSDPLPPVAMILRRCSKQNLMLHYRIPDYADLNEFLALMAKRTGRLKKGGIPDVNKAARIVLQDWNSGKITFYTHPPEQHSLPTHVSAEIVTSMAGSFDIAALQKEEETVLKGLKPLCSPTDMIVETSGPVTASLEEMEAEGDSGTKGESEEEDDELEEEEEDDENSDMEDDGEQNDEKKIT</sequence>
<feature type="region of interest" description="Disordered" evidence="5">
    <location>
        <begin position="70"/>
        <end position="128"/>
    </location>
</feature>
<organism evidence="7 8">
    <name type="scientific">Priapulus caudatus</name>
    <name type="common">Priapulid worm</name>
    <dbReference type="NCBI Taxonomy" id="37621"/>
    <lineage>
        <taxon>Eukaryota</taxon>
        <taxon>Metazoa</taxon>
        <taxon>Ecdysozoa</taxon>
        <taxon>Scalidophora</taxon>
        <taxon>Priapulida</taxon>
        <taxon>Priapulimorpha</taxon>
        <taxon>Priapulimorphida</taxon>
        <taxon>Priapulidae</taxon>
        <taxon>Priapulus</taxon>
    </lineage>
</organism>
<comment type="subcellular location">
    <subcellularLocation>
        <location evidence="1">Nucleus</location>
    </subcellularLocation>
</comment>
<evidence type="ECO:0000256" key="2">
    <source>
        <dbReference type="ARBA" id="ARBA00022741"/>
    </source>
</evidence>
<evidence type="ECO:0000256" key="4">
    <source>
        <dbReference type="ARBA" id="ARBA00023242"/>
    </source>
</evidence>
<dbReference type="InterPro" id="IPR050755">
    <property type="entry name" value="TRAFAC_YlqF/YawG_RiboMat"/>
</dbReference>
<keyword evidence="3" id="KW-0342">GTP-binding</keyword>
<dbReference type="Pfam" id="PF08701">
    <property type="entry name" value="GN3L_Grn1"/>
    <property type="match status" value="1"/>
</dbReference>
<dbReference type="Pfam" id="PF01926">
    <property type="entry name" value="MMR_HSR1"/>
    <property type="match status" value="1"/>
</dbReference>
<evidence type="ECO:0000256" key="1">
    <source>
        <dbReference type="ARBA" id="ARBA00004123"/>
    </source>
</evidence>
<dbReference type="InterPro" id="IPR023179">
    <property type="entry name" value="GTP-bd_ortho_bundle_sf"/>
</dbReference>
<name>A0ABM1EWN2_PRICU</name>
<gene>
    <name evidence="8" type="primary">LOC106816493</name>
</gene>
<dbReference type="InterPro" id="IPR006073">
    <property type="entry name" value="GTP-bd"/>
</dbReference>
<dbReference type="PRINTS" id="PR00326">
    <property type="entry name" value="GTP1OBG"/>
</dbReference>
<feature type="compositionally biased region" description="Basic and acidic residues" evidence="5">
    <location>
        <begin position="19"/>
        <end position="32"/>
    </location>
</feature>
<dbReference type="PANTHER" id="PTHR11089:SF30">
    <property type="entry name" value="GUANINE NUCLEOTIDE-BINDING PROTEIN-LIKE 3 HOMOLOG"/>
    <property type="match status" value="1"/>
</dbReference>
<dbReference type="GeneID" id="106816493"/>
<dbReference type="PANTHER" id="PTHR11089">
    <property type="entry name" value="GTP-BINDING PROTEIN-RELATED"/>
    <property type="match status" value="1"/>
</dbReference>
<protein>
    <submittedName>
        <fullName evidence="8">Guanine nucleotide-binding protein-like 3 homolog</fullName>
    </submittedName>
</protein>
<dbReference type="Gene3D" id="1.10.1580.10">
    <property type="match status" value="1"/>
</dbReference>
<dbReference type="InterPro" id="IPR014813">
    <property type="entry name" value="Gnl3_N_dom"/>
</dbReference>
<accession>A0ABM1EWN2</accession>